<evidence type="ECO:0000313" key="4">
    <source>
        <dbReference type="Proteomes" id="UP000622552"/>
    </source>
</evidence>
<protein>
    <submittedName>
        <fullName evidence="3">Ubiquinone biosynthesis protein UbiJ</fullName>
    </submittedName>
</protein>
<gene>
    <name evidence="3" type="ORF">IW245_007341</name>
</gene>
<feature type="coiled-coil region" evidence="1">
    <location>
        <begin position="52"/>
        <end position="93"/>
    </location>
</feature>
<keyword evidence="1" id="KW-0175">Coiled coil</keyword>
<organism evidence="3 4">
    <name type="scientific">Longispora fulva</name>
    <dbReference type="NCBI Taxonomy" id="619741"/>
    <lineage>
        <taxon>Bacteria</taxon>
        <taxon>Bacillati</taxon>
        <taxon>Actinomycetota</taxon>
        <taxon>Actinomycetes</taxon>
        <taxon>Micromonosporales</taxon>
        <taxon>Micromonosporaceae</taxon>
        <taxon>Longispora</taxon>
    </lineage>
</organism>
<evidence type="ECO:0000313" key="3">
    <source>
        <dbReference type="EMBL" id="MBG6141147.1"/>
    </source>
</evidence>
<reference evidence="3" key="1">
    <citation type="submission" date="2020-11" db="EMBL/GenBank/DDBJ databases">
        <title>Sequencing the genomes of 1000 actinobacteria strains.</title>
        <authorList>
            <person name="Klenk H.-P."/>
        </authorList>
    </citation>
    <scope>NUCLEOTIDE SEQUENCE</scope>
    <source>
        <strain evidence="3">DSM 45356</strain>
    </source>
</reference>
<sequence length="98" mass="10455">MRAADLVLALLGTGVVSSIVGALLGRRARDAEVAKLYAERDVLRAQAAHAITEAAAAVADELRTELARLSDELADARTEIARLRAVIDTLTSKEHPRP</sequence>
<accession>A0A8J7KTV2</accession>
<dbReference type="RefSeq" id="WP_197007609.1">
    <property type="nucleotide sequence ID" value="NZ_JADOUF010000001.1"/>
</dbReference>
<keyword evidence="2" id="KW-1133">Transmembrane helix</keyword>
<dbReference type="Gene3D" id="1.20.5.1700">
    <property type="match status" value="1"/>
</dbReference>
<keyword evidence="4" id="KW-1185">Reference proteome</keyword>
<dbReference type="Proteomes" id="UP000622552">
    <property type="component" value="Unassembled WGS sequence"/>
</dbReference>
<name>A0A8J7KTV2_9ACTN</name>
<keyword evidence="3" id="KW-0830">Ubiquinone</keyword>
<evidence type="ECO:0000256" key="1">
    <source>
        <dbReference type="SAM" id="Coils"/>
    </source>
</evidence>
<comment type="caution">
    <text evidence="3">The sequence shown here is derived from an EMBL/GenBank/DDBJ whole genome shotgun (WGS) entry which is preliminary data.</text>
</comment>
<keyword evidence="2" id="KW-0812">Transmembrane</keyword>
<feature type="transmembrane region" description="Helical" evidence="2">
    <location>
        <begin position="6"/>
        <end position="25"/>
    </location>
</feature>
<dbReference type="EMBL" id="JADOUF010000001">
    <property type="protein sequence ID" value="MBG6141147.1"/>
    <property type="molecule type" value="Genomic_DNA"/>
</dbReference>
<proteinExistence type="predicted"/>
<dbReference type="AlphaFoldDB" id="A0A8J7KTV2"/>
<keyword evidence="2" id="KW-0472">Membrane</keyword>
<evidence type="ECO:0000256" key="2">
    <source>
        <dbReference type="SAM" id="Phobius"/>
    </source>
</evidence>